<feature type="domain" description="Myb-like" evidence="7">
    <location>
        <begin position="436"/>
        <end position="487"/>
    </location>
</feature>
<reference evidence="9" key="1">
    <citation type="journal article" date="2017" name="Parasit. Vectors">
        <title>Sialotranscriptomics of Rhipicephalus zambeziensis reveals intricate expression profiles of secretory proteins and suggests tight temporal transcriptional regulation during blood-feeding.</title>
        <authorList>
            <person name="de Castro M.H."/>
            <person name="de Klerk D."/>
            <person name="Pienaar R."/>
            <person name="Rees D.J.G."/>
            <person name="Mans B.J."/>
        </authorList>
    </citation>
    <scope>NUCLEOTIDE SEQUENCE</scope>
    <source>
        <tissue evidence="9">Salivary glands</tissue>
    </source>
</reference>
<evidence type="ECO:0000313" key="9">
    <source>
        <dbReference type="EMBL" id="MAA23021.1"/>
    </source>
</evidence>
<dbReference type="InterPro" id="IPR051575">
    <property type="entry name" value="Myb-like_DNA-bd"/>
</dbReference>
<dbReference type="InterPro" id="IPR001005">
    <property type="entry name" value="SANT/Myb"/>
</dbReference>
<name>A0A224Z6U7_9ACAR</name>
<keyword evidence="5" id="KW-0539">Nucleus</keyword>
<organism evidence="9">
    <name type="scientific">Rhipicephalus zambeziensis</name>
    <dbReference type="NCBI Taxonomy" id="60191"/>
    <lineage>
        <taxon>Eukaryota</taxon>
        <taxon>Metazoa</taxon>
        <taxon>Ecdysozoa</taxon>
        <taxon>Arthropoda</taxon>
        <taxon>Chelicerata</taxon>
        <taxon>Arachnida</taxon>
        <taxon>Acari</taxon>
        <taxon>Parasitiformes</taxon>
        <taxon>Ixodida</taxon>
        <taxon>Ixodoidea</taxon>
        <taxon>Ixodidae</taxon>
        <taxon>Rhipicephalinae</taxon>
        <taxon>Rhipicephalus</taxon>
        <taxon>Rhipicephalus</taxon>
    </lineage>
</organism>
<proteinExistence type="predicted"/>
<evidence type="ECO:0000256" key="4">
    <source>
        <dbReference type="ARBA" id="ARBA00023163"/>
    </source>
</evidence>
<dbReference type="GO" id="GO:0005634">
    <property type="term" value="C:nucleus"/>
    <property type="evidence" value="ECO:0007669"/>
    <property type="project" value="UniProtKB-SubCell"/>
</dbReference>
<sequence length="859" mass="97472">MEGISTWTAAYNLPDDLRPVAVAEGFASDDDDSDEDENYLEEEGAASTGRPSRSAEDESLIGSSLAEIPTDLENCLAFNRSYRALLESAIGMLAERLEENRQLQKELPAQLSERSLRPPKPKVRKNWYHSLVFHHPYFRDINGMRAPMNEDEKTKRANKEMDPYLTPSMHWSAEENRMLVNAVKSNLLQQSLESMMDRKEALAQKILETEDPDQIADITARMDQLDELVTKTRDLSLEELLEQSTRPIDWLRIAAVDMRSHRTAFDCEMRWRHMLDVRLNQGPWTPAEDERLKSLAAKWNERNWDQIAQEMKSGRSAFQCAQHYASRLVTRHNMGTFTEEENHRLQQLISVCKEGDDISWAQVSHFMGSRSKKQVMNRYNRSLHPSMHHGRWTAQEDMMLLVAVKLYGDISWTKVASMLPGRTGGQCRDRYKDNFAQRFVSGPYTPDEDCTLLELVQKHGVGHWARVAQDMPWRTANTALMRYRRLCESLGSEQPTVADLERSLPAPVAPVTAARCARLTGMDKRLDLYRRISRLLNTRIMKRAALMLAKGRDESLDRETCLRLYRKMLRFQQNNHAPRNSQVQARSLNKAIAQYAQPLHRPMLPSLAAYEHQEWHAVENVLHDLHGLPRPPPNPDIEEVGTVPVFEEFFSKEVLGMPDGFQPNESGLVLPLLPPNETTVATFGRLSDRFAGGNVARSLLASQDGNSFPELSAALDADNIEDIRCTECASRSLLELSSFAAKSSQESCGRCNDLRATRKNYEVLRARFISYFFWPAVLDTMDVAETVELSADVPKKRTKSYRKRTKLKKPWVKEKWKERKRVAAEAAAAAAAAGAAAEQVDAPEEDGDAGPSGTSTALT</sequence>
<evidence type="ECO:0000259" key="8">
    <source>
        <dbReference type="PROSITE" id="PS51294"/>
    </source>
</evidence>
<protein>
    <submittedName>
        <fullName evidence="9">snRNA-activating protein complex subunit 4</fullName>
    </submittedName>
</protein>
<feature type="domain" description="HTH myb-type" evidence="8">
    <location>
        <begin position="442"/>
        <end position="477"/>
    </location>
</feature>
<feature type="domain" description="Myb-like" evidence="7">
    <location>
        <begin position="276"/>
        <end position="328"/>
    </location>
</feature>
<evidence type="ECO:0000256" key="1">
    <source>
        <dbReference type="ARBA" id="ARBA00004123"/>
    </source>
</evidence>
<dbReference type="AlphaFoldDB" id="A0A224Z6U7"/>
<dbReference type="GO" id="GO:0042795">
    <property type="term" value="P:snRNA transcription by RNA polymerase II"/>
    <property type="evidence" value="ECO:0007669"/>
    <property type="project" value="TreeGrafter"/>
</dbReference>
<keyword evidence="3" id="KW-0238">DNA-binding</keyword>
<feature type="domain" description="Myb-like" evidence="7">
    <location>
        <begin position="384"/>
        <end position="435"/>
    </location>
</feature>
<dbReference type="GO" id="GO:0001006">
    <property type="term" value="F:RNA polymerase III type 3 promoter sequence-specific DNA binding"/>
    <property type="evidence" value="ECO:0007669"/>
    <property type="project" value="TreeGrafter"/>
</dbReference>
<dbReference type="SUPFAM" id="SSF46689">
    <property type="entry name" value="Homeodomain-like"/>
    <property type="match status" value="3"/>
</dbReference>
<dbReference type="Pfam" id="PF00249">
    <property type="entry name" value="Myb_DNA-binding"/>
    <property type="match status" value="4"/>
</dbReference>
<feature type="domain" description="HTH myb-type" evidence="8">
    <location>
        <begin position="384"/>
        <end position="439"/>
    </location>
</feature>
<dbReference type="CDD" id="cd00167">
    <property type="entry name" value="SANT"/>
    <property type="match status" value="4"/>
</dbReference>
<dbReference type="GO" id="GO:0000978">
    <property type="term" value="F:RNA polymerase II cis-regulatory region sequence-specific DNA binding"/>
    <property type="evidence" value="ECO:0007669"/>
    <property type="project" value="TreeGrafter"/>
</dbReference>
<evidence type="ECO:0000256" key="3">
    <source>
        <dbReference type="ARBA" id="ARBA00023125"/>
    </source>
</evidence>
<keyword evidence="2" id="KW-0805">Transcription regulation</keyword>
<dbReference type="GO" id="GO:0019185">
    <property type="term" value="C:snRNA-activating protein complex"/>
    <property type="evidence" value="ECO:0007669"/>
    <property type="project" value="TreeGrafter"/>
</dbReference>
<feature type="region of interest" description="Disordered" evidence="6">
    <location>
        <begin position="24"/>
        <end position="60"/>
    </location>
</feature>
<evidence type="ECO:0000256" key="6">
    <source>
        <dbReference type="SAM" id="MobiDB-lite"/>
    </source>
</evidence>
<comment type="subcellular location">
    <subcellularLocation>
        <location evidence="1">Nucleus</location>
    </subcellularLocation>
</comment>
<dbReference type="PANTHER" id="PTHR46621:SF1">
    <property type="entry name" value="SNRNA-ACTIVATING PROTEIN COMPLEX SUBUNIT 4"/>
    <property type="match status" value="1"/>
</dbReference>
<feature type="domain" description="HTH myb-type" evidence="8">
    <location>
        <begin position="276"/>
        <end position="332"/>
    </location>
</feature>
<evidence type="ECO:0000256" key="2">
    <source>
        <dbReference type="ARBA" id="ARBA00023015"/>
    </source>
</evidence>
<dbReference type="Gene3D" id="1.10.10.60">
    <property type="entry name" value="Homeodomain-like"/>
    <property type="match status" value="4"/>
</dbReference>
<accession>A0A224Z6U7</accession>
<dbReference type="InterPro" id="IPR017930">
    <property type="entry name" value="Myb_dom"/>
</dbReference>
<keyword evidence="4" id="KW-0804">Transcription</keyword>
<dbReference type="EMBL" id="GFPF01011875">
    <property type="protein sequence ID" value="MAA23021.1"/>
    <property type="molecule type" value="Transcribed_RNA"/>
</dbReference>
<dbReference type="PROSITE" id="PS50090">
    <property type="entry name" value="MYB_LIKE"/>
    <property type="match status" value="4"/>
</dbReference>
<feature type="compositionally biased region" description="Acidic residues" evidence="6">
    <location>
        <begin position="27"/>
        <end position="44"/>
    </location>
</feature>
<feature type="domain" description="Myb-like" evidence="7">
    <location>
        <begin position="329"/>
        <end position="383"/>
    </location>
</feature>
<feature type="region of interest" description="Disordered" evidence="6">
    <location>
        <begin position="834"/>
        <end position="859"/>
    </location>
</feature>
<dbReference type="PROSITE" id="PS51294">
    <property type="entry name" value="HTH_MYB"/>
    <property type="match status" value="3"/>
</dbReference>
<evidence type="ECO:0000256" key="5">
    <source>
        <dbReference type="ARBA" id="ARBA00023242"/>
    </source>
</evidence>
<dbReference type="SMART" id="SM00717">
    <property type="entry name" value="SANT"/>
    <property type="match status" value="5"/>
</dbReference>
<dbReference type="InterPro" id="IPR009057">
    <property type="entry name" value="Homeodomain-like_sf"/>
</dbReference>
<evidence type="ECO:0000259" key="7">
    <source>
        <dbReference type="PROSITE" id="PS50090"/>
    </source>
</evidence>
<dbReference type="GO" id="GO:0042796">
    <property type="term" value="P:snRNA transcription by RNA polymerase III"/>
    <property type="evidence" value="ECO:0007669"/>
    <property type="project" value="TreeGrafter"/>
</dbReference>
<dbReference type="PANTHER" id="PTHR46621">
    <property type="entry name" value="SNRNA-ACTIVATING PROTEIN COMPLEX SUBUNIT 4"/>
    <property type="match status" value="1"/>
</dbReference>